<keyword evidence="2" id="KW-1185">Reference proteome</keyword>
<dbReference type="Proteomes" id="UP001152531">
    <property type="component" value="Unassembled WGS sequence"/>
</dbReference>
<evidence type="ECO:0000313" key="1">
    <source>
        <dbReference type="EMBL" id="CAH6721393.1"/>
    </source>
</evidence>
<protein>
    <submittedName>
        <fullName evidence="1">Uncharacterized protein</fullName>
    </submittedName>
</protein>
<gene>
    <name evidence="1" type="ORF">CLIB1444_06S01112</name>
</gene>
<sequence>MSRPSSFSGDNWRRPSTYDNIWSNQSPNINSSTSPNSNGFGSGFGTNPFNGYGNGNYNMNYNGNGYGYGNSYGNGFNNYGGFNGQRNSISSISSLDYDRRNSHNDIYDNLNSFSLDMNNLNINGPPMNMNPNLNPPINNSTYPELNQQTIDSINEYFGSDPHQRVKVDLNFLNSKLNSEMVELPKFPIENSIKNYQLILVGFKCGRLDIFYSNNKDCNIYNYKIGDLVIVEADRGKDLGKVLKLNLSIDEVRLLKFLQFKEQQEALNEEEIPNNLPILHFPKSIIGLANNNEILQILNKKKDEENACKLCLSKINSPFLEYLNDVNMRLIDAEYQFDRKKLIFYYSTNKRIDFRDLVKELFRTYKTRIWMCAVIGLPFQDQSVTQNHPQSQYQSQWNTNTNWSNWNGNWNEVPRGIIDNDYKINVSRGSGSIGSINSVGSIGPISLEQNKDPERAEVNDESFVLKSLVDQIDH</sequence>
<comment type="caution">
    <text evidence="1">The sequence shown here is derived from an EMBL/GenBank/DDBJ whole genome shotgun (WGS) entry which is preliminary data.</text>
</comment>
<dbReference type="EMBL" id="CALSDN010000006">
    <property type="protein sequence ID" value="CAH6721393.1"/>
    <property type="molecule type" value="Genomic_DNA"/>
</dbReference>
<accession>A0ACA9Y9R8</accession>
<proteinExistence type="predicted"/>
<evidence type="ECO:0000313" key="2">
    <source>
        <dbReference type="Proteomes" id="UP001152531"/>
    </source>
</evidence>
<reference evidence="1" key="1">
    <citation type="submission" date="2022-06" db="EMBL/GenBank/DDBJ databases">
        <authorList>
            <person name="Legras J.-L."/>
            <person name="Devillers H."/>
            <person name="Grondin C."/>
        </authorList>
    </citation>
    <scope>NUCLEOTIDE SEQUENCE</scope>
    <source>
        <strain evidence="1">CLIB 1444</strain>
    </source>
</reference>
<name>A0ACA9Y9R8_9ASCO</name>
<organism evidence="1 2">
    <name type="scientific">[Candida] jaroonii</name>
    <dbReference type="NCBI Taxonomy" id="467808"/>
    <lineage>
        <taxon>Eukaryota</taxon>
        <taxon>Fungi</taxon>
        <taxon>Dikarya</taxon>
        <taxon>Ascomycota</taxon>
        <taxon>Saccharomycotina</taxon>
        <taxon>Pichiomycetes</taxon>
        <taxon>Debaryomycetaceae</taxon>
        <taxon>Yamadazyma</taxon>
    </lineage>
</organism>